<keyword evidence="8" id="KW-0479">Metal-binding</keyword>
<dbReference type="PRINTS" id="PR01158">
    <property type="entry name" value="TOPISMRASEII"/>
</dbReference>
<evidence type="ECO:0000256" key="16">
    <source>
        <dbReference type="PROSITE-ProRule" id="PRU01384"/>
    </source>
</evidence>
<keyword evidence="10" id="KW-0067">ATP-binding</keyword>
<dbReference type="PROSITE" id="PS52040">
    <property type="entry name" value="TOPO_IIA"/>
    <property type="match status" value="1"/>
</dbReference>
<dbReference type="GO" id="GO:0003918">
    <property type="term" value="F:DNA topoisomerase type II (double strand cut, ATP-hydrolyzing) activity"/>
    <property type="evidence" value="ECO:0007669"/>
    <property type="project" value="UniProtKB-EC"/>
</dbReference>
<evidence type="ECO:0000256" key="14">
    <source>
        <dbReference type="ARBA" id="ARBA00023235"/>
    </source>
</evidence>
<dbReference type="SMART" id="SM00433">
    <property type="entry name" value="TOP2c"/>
    <property type="match status" value="1"/>
</dbReference>
<evidence type="ECO:0000256" key="2">
    <source>
        <dbReference type="ARBA" id="ARBA00001913"/>
    </source>
</evidence>
<dbReference type="GO" id="GO:0006265">
    <property type="term" value="P:DNA topological change"/>
    <property type="evidence" value="ECO:0007669"/>
    <property type="project" value="UniProtKB-UniRule"/>
</dbReference>
<dbReference type="Gene3D" id="3.30.565.10">
    <property type="entry name" value="Histidine kinase-like ATPase, C-terminal domain"/>
    <property type="match status" value="1"/>
</dbReference>
<dbReference type="PRINTS" id="PR00418">
    <property type="entry name" value="TPI2FAMILY"/>
</dbReference>
<evidence type="ECO:0000256" key="5">
    <source>
        <dbReference type="ARBA" id="ARBA00011080"/>
    </source>
</evidence>
<evidence type="ECO:0000256" key="6">
    <source>
        <dbReference type="ARBA" id="ARBA00012895"/>
    </source>
</evidence>
<dbReference type="GO" id="GO:0046872">
    <property type="term" value="F:metal ion binding"/>
    <property type="evidence" value="ECO:0007669"/>
    <property type="project" value="UniProtKB-KW"/>
</dbReference>
<feature type="coiled-coil region" evidence="17">
    <location>
        <begin position="1127"/>
        <end position="1154"/>
    </location>
</feature>
<dbReference type="Pfam" id="PF16898">
    <property type="entry name" value="TOPRIM_C"/>
    <property type="match status" value="1"/>
</dbReference>
<evidence type="ECO:0000256" key="7">
    <source>
        <dbReference type="ARBA" id="ARBA00019635"/>
    </source>
</evidence>
<evidence type="ECO:0000256" key="17">
    <source>
        <dbReference type="SAM" id="Coils"/>
    </source>
</evidence>
<dbReference type="Gene3D" id="3.30.1490.30">
    <property type="match status" value="1"/>
</dbReference>
<evidence type="ECO:0000313" key="20">
    <source>
        <dbReference type="EMBL" id="QBK88209.1"/>
    </source>
</evidence>
<dbReference type="GO" id="GO:0003677">
    <property type="term" value="F:DNA binding"/>
    <property type="evidence" value="ECO:0007669"/>
    <property type="project" value="UniProtKB-UniRule"/>
</dbReference>
<dbReference type="Gene3D" id="3.30.230.10">
    <property type="match status" value="1"/>
</dbReference>
<dbReference type="EMBL" id="MK500379">
    <property type="protein sequence ID" value="QBK88209.1"/>
    <property type="molecule type" value="Genomic_DNA"/>
</dbReference>
<dbReference type="EC" id="5.6.2.2" evidence="6"/>
<dbReference type="SUPFAM" id="SSF55874">
    <property type="entry name" value="ATPase domain of HSP90 chaperone/DNA topoisomerase II/histidine kinase"/>
    <property type="match status" value="1"/>
</dbReference>
<comment type="cofactor">
    <cofactor evidence="3">
        <name>Mn(2+)</name>
        <dbReference type="ChEBI" id="CHEBI:29035"/>
    </cofactor>
</comment>
<dbReference type="GO" id="GO:0005524">
    <property type="term" value="F:ATP binding"/>
    <property type="evidence" value="ECO:0007669"/>
    <property type="project" value="UniProtKB-KW"/>
</dbReference>
<dbReference type="Pfam" id="PF01751">
    <property type="entry name" value="Toprim"/>
    <property type="match status" value="1"/>
</dbReference>
<dbReference type="InterPro" id="IPR013760">
    <property type="entry name" value="Topo_IIA-like_dom_sf"/>
</dbReference>
<dbReference type="Gene3D" id="3.90.199.10">
    <property type="entry name" value="Topoisomerase II, domain 5"/>
    <property type="match status" value="1"/>
</dbReference>
<evidence type="ECO:0000259" key="19">
    <source>
        <dbReference type="PROSITE" id="PS52040"/>
    </source>
</evidence>
<comment type="cofactor">
    <cofactor evidence="2">
        <name>Ca(2+)</name>
        <dbReference type="ChEBI" id="CHEBI:29108"/>
    </cofactor>
</comment>
<dbReference type="FunFam" id="3.90.199.10:FF:000002">
    <property type="entry name" value="DNA topoisomerase 2"/>
    <property type="match status" value="1"/>
</dbReference>
<evidence type="ECO:0000256" key="11">
    <source>
        <dbReference type="ARBA" id="ARBA00022842"/>
    </source>
</evidence>
<dbReference type="InterPro" id="IPR014721">
    <property type="entry name" value="Ribsml_uS5_D2-typ_fold_subgr"/>
</dbReference>
<dbReference type="Gene3D" id="1.10.720.30">
    <property type="entry name" value="SAP domain"/>
    <property type="match status" value="1"/>
</dbReference>
<organism evidence="20">
    <name type="scientific">Marseillevirus LCMAC202</name>
    <dbReference type="NCBI Taxonomy" id="2506606"/>
    <lineage>
        <taxon>Viruses</taxon>
        <taxon>Varidnaviria</taxon>
        <taxon>Bamfordvirae</taxon>
        <taxon>Nucleocytoviricota</taxon>
        <taxon>Megaviricetes</taxon>
        <taxon>Pimascovirales</taxon>
        <taxon>Pimascovirales incertae sedis</taxon>
        <taxon>Marseilleviridae</taxon>
    </lineage>
</organism>
<dbReference type="InterPro" id="IPR002205">
    <property type="entry name" value="Topo_IIA_dom_A"/>
</dbReference>
<dbReference type="InterPro" id="IPR013759">
    <property type="entry name" value="Topo_IIA_B_C"/>
</dbReference>
<sequence length="1201" mass="137571">MPAKYTHLSQRNQILKRPGQHIGSIKNATRTVWIAQTEYEDDAEIERIVEQEIKYNPGLMHIFKEVLDNAQDNYFKSKESETPLHKIDVTVDQETGLVSIWNDGLWIPTTFHKWTKEEEIIDNKDHYEAEIIFGHLNSSSNYDDKDQKRVGGGLHGVGVKLTNIFSSEFKVEAFDPDTGLKFQQVYTENMSKSGKPKVTKLKQKKGYSRISYTADFTRFGVNGYTDEHLTVMKKYCMDCAMVTGQKVFFNGERIPIKNIAQYVSCYTDSNRLEFKSADSLVILCEKPAYEAGLAVISFVNGISTSKGGVHVDEWKKAIFKPLLEKIKTKYSAKGKNSTPLRITMKNLEQYFMIFINCNMINPDYEGQTKGVLSSPTPETKVPASKITALMKWDFIEDIEETVRIQGMKELKKTDGKKATSVNVPKADDANNAGSAKSSECTLFITEGDSAKTFAVKGISAIENGTDWFGVLPVRGKVLNVRGASAKQINDNKELTQLKAMLGLKHGVDYSDDDAFRTLRYGKIRILTDADPDGDHIKGLVINFFQYFYPSLIGRDYVSSLRTPILKAKLGKKLVTFYYLKTYKEWSKKQTKPFTAKYYKGLGTSTDEEIFEIFADPRYVQYIEDSKTADTVAMIFEKKRADDRKKWLENYEENEFVYNKKDGEEQVPVSEFFNNEMIGFSIYDNQRSIPSVVDGFKPSQRKAMWVGLKVLNQSKDYKVAQFAAEVAKQAEYHHGEISMEKAIIGMAQTFVGSNNIALLYESGQFGTRLQGGSDAAASRYIFTHLASITRFVLRKEDDPILEYLDDEGTQIEPKYFVPVIPILLVNGCTGIGTGYSSDVPAFNPLDLVEWIRVWLENSNTVDSGYPELKPWYWGFKGWTERDEKNKKRFLHYGEVQDLGKNCYQITELPVGVWTQDYKEHLNALKSGVSTGKTSKSGYEAMNVAQLKEELSNRDLPVSGAKKVLVERLKKYDKENGTSTKKTGNSGQLVSKWECHGDAYNVNLKVWTTPGVSIDYDNTKFKLCAYESLTNMTAFTPKGGIKKYDTLDDILRTFCQVRFKYYLKRKKHLLIVLKDKLCELEAKSQFISEALDNFNILKQTEDQLFDYLEEQEYWKKDGSYKYLTDMPVRTFTTDKYSELLEKIKEVQREIEYVKKKTPKQMWTRELDEFVKAYKKWKTDMETIHAKLSKKKIKRKRAGRSFKN</sequence>
<dbReference type="InterPro" id="IPR013758">
    <property type="entry name" value="Topo_IIA_A/C_ab"/>
</dbReference>
<accession>A0A481YYI6</accession>
<comment type="catalytic activity">
    <reaction evidence="1 16">
        <text>ATP-dependent breakage, passage and rejoining of double-stranded DNA.</text>
        <dbReference type="EC" id="5.6.2.2"/>
    </reaction>
</comment>
<dbReference type="InterPro" id="IPR013757">
    <property type="entry name" value="Topo_IIA_A_a_sf"/>
</dbReference>
<dbReference type="Gene3D" id="3.40.50.670">
    <property type="match status" value="1"/>
</dbReference>
<evidence type="ECO:0000256" key="15">
    <source>
        <dbReference type="ARBA" id="ARBA00031138"/>
    </source>
</evidence>
<dbReference type="PROSITE" id="PS50800">
    <property type="entry name" value="SAP"/>
    <property type="match status" value="1"/>
</dbReference>
<dbReference type="InterPro" id="IPR050634">
    <property type="entry name" value="DNA_Topoisomerase_II"/>
</dbReference>
<evidence type="ECO:0000256" key="10">
    <source>
        <dbReference type="ARBA" id="ARBA00022840"/>
    </source>
</evidence>
<dbReference type="InterPro" id="IPR003034">
    <property type="entry name" value="SAP_dom"/>
</dbReference>
<evidence type="ECO:0000259" key="18">
    <source>
        <dbReference type="PROSITE" id="PS50800"/>
    </source>
</evidence>
<dbReference type="SUPFAM" id="SSF54211">
    <property type="entry name" value="Ribosomal protein S5 domain 2-like"/>
    <property type="match status" value="1"/>
</dbReference>
<feature type="active site" description="O-(5'-phospho-DNA)-tyrosine intermediate" evidence="16">
    <location>
        <position position="779"/>
    </location>
</feature>
<dbReference type="SUPFAM" id="SSF68906">
    <property type="entry name" value="SAP domain"/>
    <property type="match status" value="1"/>
</dbReference>
<dbReference type="InterPro" id="IPR020568">
    <property type="entry name" value="Ribosomal_Su5_D2-typ_SF"/>
</dbReference>
<proteinExistence type="inferred from homology"/>
<dbReference type="Gene3D" id="1.10.268.10">
    <property type="entry name" value="Topoisomerase, domain 3"/>
    <property type="match status" value="1"/>
</dbReference>
<feature type="domain" description="SAP" evidence="18">
    <location>
        <begin position="937"/>
        <end position="971"/>
    </location>
</feature>
<evidence type="ECO:0000256" key="1">
    <source>
        <dbReference type="ARBA" id="ARBA00000185"/>
    </source>
</evidence>
<gene>
    <name evidence="20" type="ORF">LCMAC202_05710</name>
</gene>
<evidence type="ECO:0000256" key="8">
    <source>
        <dbReference type="ARBA" id="ARBA00022723"/>
    </source>
</evidence>
<evidence type="ECO:0000256" key="3">
    <source>
        <dbReference type="ARBA" id="ARBA00001936"/>
    </source>
</evidence>
<feature type="domain" description="Topo IIA-type catalytic" evidence="19">
    <location>
        <begin position="688"/>
        <end position="1164"/>
    </location>
</feature>
<dbReference type="Pfam" id="PF00521">
    <property type="entry name" value="DNA_topoisoIV"/>
    <property type="match status" value="2"/>
</dbReference>
<dbReference type="InterPro" id="IPR031660">
    <property type="entry name" value="TOPRIM_C"/>
</dbReference>
<keyword evidence="11" id="KW-0460">Magnesium</keyword>
<evidence type="ECO:0000256" key="12">
    <source>
        <dbReference type="ARBA" id="ARBA00023029"/>
    </source>
</evidence>
<evidence type="ECO:0000256" key="4">
    <source>
        <dbReference type="ARBA" id="ARBA00001946"/>
    </source>
</evidence>
<dbReference type="PROSITE" id="PS00177">
    <property type="entry name" value="TOPOISOMERASE_II"/>
    <property type="match status" value="1"/>
</dbReference>
<dbReference type="InterPro" id="IPR036890">
    <property type="entry name" value="HATPase_C_sf"/>
</dbReference>
<keyword evidence="17" id="KW-0175">Coiled coil</keyword>
<comment type="similarity">
    <text evidence="5">Belongs to the type II topoisomerase family.</text>
</comment>
<dbReference type="GO" id="GO:0000819">
    <property type="term" value="P:sister chromatid segregation"/>
    <property type="evidence" value="ECO:0007669"/>
    <property type="project" value="TreeGrafter"/>
</dbReference>
<dbReference type="SUPFAM" id="SSF56719">
    <property type="entry name" value="Type II DNA topoisomerase"/>
    <property type="match status" value="1"/>
</dbReference>
<keyword evidence="12 16" id="KW-0799">Topoisomerase</keyword>
<dbReference type="SMART" id="SM00434">
    <property type="entry name" value="TOP4c"/>
    <property type="match status" value="1"/>
</dbReference>
<dbReference type="InterPro" id="IPR001241">
    <property type="entry name" value="Topo_IIA"/>
</dbReference>
<dbReference type="SMART" id="SM00513">
    <property type="entry name" value="SAP"/>
    <property type="match status" value="1"/>
</dbReference>
<dbReference type="InterPro" id="IPR036361">
    <property type="entry name" value="SAP_dom_sf"/>
</dbReference>
<dbReference type="FunFam" id="3.40.50.670:FF:000001">
    <property type="entry name" value="DNA topoisomerase 2"/>
    <property type="match status" value="1"/>
</dbReference>
<dbReference type="PANTHER" id="PTHR10169">
    <property type="entry name" value="DNA TOPOISOMERASE/GYRASE"/>
    <property type="match status" value="1"/>
</dbReference>
<evidence type="ECO:0000256" key="9">
    <source>
        <dbReference type="ARBA" id="ARBA00022741"/>
    </source>
</evidence>
<comment type="cofactor">
    <cofactor evidence="4">
        <name>Mg(2+)</name>
        <dbReference type="ChEBI" id="CHEBI:18420"/>
    </cofactor>
</comment>
<keyword evidence="13 16" id="KW-0238">DNA-binding</keyword>
<protein>
    <recommendedName>
        <fullName evidence="7">DNA topoisomerase 2</fullName>
        <ecNumber evidence="6">5.6.2.2</ecNumber>
    </recommendedName>
    <alternativeName>
        <fullName evidence="15">DNA topoisomerase II</fullName>
    </alternativeName>
</protein>
<dbReference type="InterPro" id="IPR013506">
    <property type="entry name" value="Topo_IIA_bsu_dom2"/>
</dbReference>
<reference evidence="20" key="1">
    <citation type="journal article" date="2019" name="MBio">
        <title>Virus Genomes from Deep Sea Sediments Expand the Ocean Megavirome and Support Independent Origins of Viral Gigantism.</title>
        <authorList>
            <person name="Backstrom D."/>
            <person name="Yutin N."/>
            <person name="Jorgensen S.L."/>
            <person name="Dharamshi J."/>
            <person name="Homa F."/>
            <person name="Zaremba-Niedwiedzka K."/>
            <person name="Spang A."/>
            <person name="Wolf Y.I."/>
            <person name="Koonin E.V."/>
            <person name="Ettema T.J."/>
        </authorList>
    </citation>
    <scope>NUCLEOTIDE SEQUENCE</scope>
</reference>
<evidence type="ECO:0000256" key="13">
    <source>
        <dbReference type="ARBA" id="ARBA00023125"/>
    </source>
</evidence>
<dbReference type="InterPro" id="IPR001154">
    <property type="entry name" value="TopoII_euk"/>
</dbReference>
<name>A0A481YYI6_9VIRU</name>
<keyword evidence="9" id="KW-0547">Nucleotide-binding</keyword>
<dbReference type="InterPro" id="IPR006171">
    <property type="entry name" value="TOPRIM_dom"/>
</dbReference>
<keyword evidence="14 16" id="KW-0413">Isomerase</keyword>
<dbReference type="PANTHER" id="PTHR10169:SF38">
    <property type="entry name" value="DNA TOPOISOMERASE 2"/>
    <property type="match status" value="1"/>
</dbReference>
<dbReference type="Pfam" id="PF00204">
    <property type="entry name" value="DNA_gyraseB"/>
    <property type="match status" value="1"/>
</dbReference>
<dbReference type="InterPro" id="IPR018522">
    <property type="entry name" value="TopoIIA_CS"/>
</dbReference>